<evidence type="ECO:0000313" key="3">
    <source>
        <dbReference type="EMBL" id="CAB4943913.1"/>
    </source>
</evidence>
<protein>
    <submittedName>
        <fullName evidence="3">Unannotated protein</fullName>
    </submittedName>
</protein>
<evidence type="ECO:0000256" key="1">
    <source>
        <dbReference type="SAM" id="Phobius"/>
    </source>
</evidence>
<keyword evidence="1" id="KW-1133">Transmembrane helix</keyword>
<keyword evidence="1" id="KW-0472">Membrane</keyword>
<evidence type="ECO:0000259" key="2">
    <source>
        <dbReference type="Pfam" id="PF14342"/>
    </source>
</evidence>
<reference evidence="3" key="1">
    <citation type="submission" date="2020-05" db="EMBL/GenBank/DDBJ databases">
        <authorList>
            <person name="Chiriac C."/>
            <person name="Salcher M."/>
            <person name="Ghai R."/>
            <person name="Kavagutti S V."/>
        </authorList>
    </citation>
    <scope>NUCLEOTIDE SEQUENCE</scope>
</reference>
<dbReference type="AlphaFoldDB" id="A0A6J7JLK0"/>
<gene>
    <name evidence="3" type="ORF">UFOPK3564_03112</name>
</gene>
<name>A0A6J7JLK0_9ZZZZ</name>
<keyword evidence="1" id="KW-0812">Transmembrane</keyword>
<organism evidence="3">
    <name type="scientific">freshwater metagenome</name>
    <dbReference type="NCBI Taxonomy" id="449393"/>
    <lineage>
        <taxon>unclassified sequences</taxon>
        <taxon>metagenomes</taxon>
        <taxon>ecological metagenomes</taxon>
    </lineage>
</organism>
<dbReference type="EMBL" id="CAFBMK010000271">
    <property type="protein sequence ID" value="CAB4943913.1"/>
    <property type="molecule type" value="Genomic_DNA"/>
</dbReference>
<proteinExistence type="predicted"/>
<feature type="transmembrane region" description="Helical" evidence="1">
    <location>
        <begin position="6"/>
        <end position="24"/>
    </location>
</feature>
<feature type="domain" description="DUF4396" evidence="2">
    <location>
        <begin position="1"/>
        <end position="109"/>
    </location>
</feature>
<dbReference type="InterPro" id="IPR025509">
    <property type="entry name" value="DUF4396"/>
</dbReference>
<feature type="transmembrane region" description="Helical" evidence="1">
    <location>
        <begin position="83"/>
        <end position="102"/>
    </location>
</feature>
<dbReference type="Pfam" id="PF14342">
    <property type="entry name" value="DUF4396"/>
    <property type="match status" value="1"/>
</dbReference>
<sequence length="112" mass="12168">MYAVWVLDCVLAYALGIVCSYYAIVPMRGLSAGQGPIAALKADTLSLVAWQVGMYGLMAHVQSYLFPWNAGQRAPVNSVEFRYAMQLATVAGLLTSYAVDGWRVGSGIKERM</sequence>
<accession>A0A6J7JLK0</accession>
<feature type="transmembrane region" description="Helical" evidence="1">
    <location>
        <begin position="45"/>
        <end position="63"/>
    </location>
</feature>